<sequence>MDSDKQDDVPLAKLLKKGFSSNVAHAQSADPIIPARSHESSSSEDVFIPTLGFHHASDQEPGPLQHSPLVRLSFLVDVAPNLHSEAAAVMRKGMMFLLMRLY</sequence>
<dbReference type="AlphaFoldDB" id="A0A9I9CI59"/>
<organism evidence="1">
    <name type="scientific">Cucumis melo</name>
    <name type="common">Muskmelon</name>
    <dbReference type="NCBI Taxonomy" id="3656"/>
    <lineage>
        <taxon>Eukaryota</taxon>
        <taxon>Viridiplantae</taxon>
        <taxon>Streptophyta</taxon>
        <taxon>Embryophyta</taxon>
        <taxon>Tracheophyta</taxon>
        <taxon>Spermatophyta</taxon>
        <taxon>Magnoliopsida</taxon>
        <taxon>eudicotyledons</taxon>
        <taxon>Gunneridae</taxon>
        <taxon>Pentapetalae</taxon>
        <taxon>rosids</taxon>
        <taxon>fabids</taxon>
        <taxon>Cucurbitales</taxon>
        <taxon>Cucurbitaceae</taxon>
        <taxon>Benincaseae</taxon>
        <taxon>Cucumis</taxon>
    </lineage>
</organism>
<evidence type="ECO:0000313" key="1">
    <source>
        <dbReference type="EnsemblPlants" id="MELO3C003969.2.1"/>
    </source>
</evidence>
<dbReference type="EnsemblPlants" id="MELO3C003969.2.1">
    <property type="protein sequence ID" value="MELO3C003969.2.1"/>
    <property type="gene ID" value="MELO3C003969.2"/>
</dbReference>
<dbReference type="Gramene" id="MELO3C003969.2.1">
    <property type="protein sequence ID" value="MELO3C003969.2.1"/>
    <property type="gene ID" value="MELO3C003969.2"/>
</dbReference>
<protein>
    <submittedName>
        <fullName evidence="1">Uncharacterized protein</fullName>
    </submittedName>
</protein>
<reference evidence="1" key="1">
    <citation type="submission" date="2023-03" db="UniProtKB">
        <authorList>
            <consortium name="EnsemblPlants"/>
        </authorList>
    </citation>
    <scope>IDENTIFICATION</scope>
</reference>
<proteinExistence type="predicted"/>
<name>A0A9I9CI59_CUCME</name>
<accession>A0A9I9CI59</accession>